<comment type="caution">
    <text evidence="9">The sequence shown here is derived from an EMBL/GenBank/DDBJ whole genome shotgun (WGS) entry which is preliminary data.</text>
</comment>
<comment type="function">
    <text evidence="7">NDH-1 shuttles electrons from NADH, via FMN and iron-sulfur (Fe-S) centers, to quinones in the respiratory chain. The immediate electron acceptor for the enzyme in this species is believed to be a menaquinone. Couples the redox reaction to proton translocation (for every two electrons transferred, four hydrogen ions are translocated across the cytoplasmic membrane), and thus conserves the redox energy in a proton gradient.</text>
</comment>
<evidence type="ECO:0000256" key="3">
    <source>
        <dbReference type="ARBA" id="ARBA00022448"/>
    </source>
</evidence>
<evidence type="ECO:0000256" key="6">
    <source>
        <dbReference type="ARBA" id="ARBA00023136"/>
    </source>
</evidence>
<organism evidence="9 10">
    <name type="scientific">Nonomuraea antimicrobica</name>
    <dbReference type="NCBI Taxonomy" id="561173"/>
    <lineage>
        <taxon>Bacteria</taxon>
        <taxon>Bacillati</taxon>
        <taxon>Actinomycetota</taxon>
        <taxon>Actinomycetes</taxon>
        <taxon>Streptosporangiales</taxon>
        <taxon>Streptosporangiaceae</taxon>
        <taxon>Nonomuraea</taxon>
    </lineage>
</organism>
<accession>A0ABP7BM09</accession>
<reference evidence="10" key="1">
    <citation type="journal article" date="2019" name="Int. J. Syst. Evol. Microbiol.">
        <title>The Global Catalogue of Microorganisms (GCM) 10K type strain sequencing project: providing services to taxonomists for standard genome sequencing and annotation.</title>
        <authorList>
            <consortium name="The Broad Institute Genomics Platform"/>
            <consortium name="The Broad Institute Genome Sequencing Center for Infectious Disease"/>
            <person name="Wu L."/>
            <person name="Ma J."/>
        </authorList>
    </citation>
    <scope>NUCLEOTIDE SEQUENCE [LARGE SCALE GENOMIC DNA]</scope>
    <source>
        <strain evidence="10">JCM 16904</strain>
    </source>
</reference>
<evidence type="ECO:0000256" key="4">
    <source>
        <dbReference type="ARBA" id="ARBA00022692"/>
    </source>
</evidence>
<keyword evidence="7" id="KW-0874">Quinone</keyword>
<keyword evidence="7" id="KW-1278">Translocase</keyword>
<proteinExistence type="inferred from homology"/>
<dbReference type="Pfam" id="PF00420">
    <property type="entry name" value="Oxidored_q2"/>
    <property type="match status" value="1"/>
</dbReference>
<dbReference type="InterPro" id="IPR001133">
    <property type="entry name" value="NADH_UbQ_OxRdtase_chain4L/K"/>
</dbReference>
<dbReference type="Gene3D" id="1.10.287.3510">
    <property type="match status" value="1"/>
</dbReference>
<name>A0ABP7BM09_9ACTN</name>
<sequence>MHIVYPAVVSALLFSIGVYGVLARRNTILVLMSVELMLNAVNLNLVAFDVWLGDRLHSGQVLTLFVIVIAAAEVGLGLAIVLALFRNRRTVDIDHLRDLAEPADEHLASAETAGLSLALAPASGTPADRSSQVRTDQHHSDQQRSDPQSPGQQSPGRQSSGQERPDQQHPASEEGRGDGSEGEQRVKRGGGTQ</sequence>
<keyword evidence="5 7" id="KW-1133">Transmembrane helix</keyword>
<dbReference type="HAMAP" id="MF_01456">
    <property type="entry name" value="NDH1_NuoK"/>
    <property type="match status" value="1"/>
</dbReference>
<keyword evidence="4 7" id="KW-0812">Transmembrane</keyword>
<feature type="region of interest" description="Disordered" evidence="8">
    <location>
        <begin position="121"/>
        <end position="193"/>
    </location>
</feature>
<feature type="compositionally biased region" description="Basic and acidic residues" evidence="8">
    <location>
        <begin position="163"/>
        <end position="186"/>
    </location>
</feature>
<feature type="compositionally biased region" description="Basic and acidic residues" evidence="8">
    <location>
        <begin position="135"/>
        <end position="144"/>
    </location>
</feature>
<dbReference type="EMBL" id="BAAAZP010000049">
    <property type="protein sequence ID" value="GAA3663086.1"/>
    <property type="molecule type" value="Genomic_DNA"/>
</dbReference>
<evidence type="ECO:0000256" key="2">
    <source>
        <dbReference type="ARBA" id="ARBA00010519"/>
    </source>
</evidence>
<evidence type="ECO:0000256" key="5">
    <source>
        <dbReference type="ARBA" id="ARBA00022989"/>
    </source>
</evidence>
<keyword evidence="7" id="KW-1003">Cell membrane</keyword>
<protein>
    <recommendedName>
        <fullName evidence="7">NADH-quinone oxidoreductase subunit K</fullName>
        <ecNumber evidence="7">7.1.1.-</ecNumber>
    </recommendedName>
    <alternativeName>
        <fullName evidence="7">NADH dehydrogenase I subunit K</fullName>
    </alternativeName>
    <alternativeName>
        <fullName evidence="7">NDH-1 subunit K</fullName>
    </alternativeName>
</protein>
<evidence type="ECO:0000313" key="10">
    <source>
        <dbReference type="Proteomes" id="UP001500902"/>
    </source>
</evidence>
<evidence type="ECO:0000313" key="9">
    <source>
        <dbReference type="EMBL" id="GAA3663086.1"/>
    </source>
</evidence>
<feature type="compositionally biased region" description="Low complexity" evidence="8">
    <location>
        <begin position="145"/>
        <end position="162"/>
    </location>
</feature>
<evidence type="ECO:0000256" key="1">
    <source>
        <dbReference type="ARBA" id="ARBA00004141"/>
    </source>
</evidence>
<feature type="transmembrane region" description="Helical" evidence="7">
    <location>
        <begin position="29"/>
        <end position="52"/>
    </location>
</feature>
<comment type="subcellular location">
    <subcellularLocation>
        <location evidence="7">Cell membrane</location>
        <topology evidence="7">Multi-pass membrane protein</topology>
    </subcellularLocation>
    <subcellularLocation>
        <location evidence="1">Membrane</location>
        <topology evidence="1">Multi-pass membrane protein</topology>
    </subcellularLocation>
</comment>
<dbReference type="NCBIfam" id="NF004323">
    <property type="entry name" value="PRK05715.1-5"/>
    <property type="match status" value="1"/>
</dbReference>
<keyword evidence="10" id="KW-1185">Reference proteome</keyword>
<dbReference type="Proteomes" id="UP001500902">
    <property type="component" value="Unassembled WGS sequence"/>
</dbReference>
<dbReference type="PANTHER" id="PTHR11434:SF16">
    <property type="entry name" value="NADH-UBIQUINONE OXIDOREDUCTASE CHAIN 4L"/>
    <property type="match status" value="1"/>
</dbReference>
<feature type="transmembrane region" description="Helical" evidence="7">
    <location>
        <begin position="64"/>
        <end position="85"/>
    </location>
</feature>
<evidence type="ECO:0000256" key="7">
    <source>
        <dbReference type="HAMAP-Rule" id="MF_01456"/>
    </source>
</evidence>
<dbReference type="EC" id="7.1.1.-" evidence="7"/>
<keyword evidence="7" id="KW-0520">NAD</keyword>
<dbReference type="InterPro" id="IPR039428">
    <property type="entry name" value="NUOK/Mnh_C1-like"/>
</dbReference>
<keyword evidence="3 7" id="KW-0813">Transport</keyword>
<feature type="transmembrane region" description="Helical" evidence="7">
    <location>
        <begin position="6"/>
        <end position="22"/>
    </location>
</feature>
<comment type="subunit">
    <text evidence="7">NDH-1 is composed of 14 different subunits. Subunits NuoA, H, J, K, L, M, N constitute the membrane sector of the complex.</text>
</comment>
<dbReference type="PANTHER" id="PTHR11434">
    <property type="entry name" value="NADH-UBIQUINONE OXIDOREDUCTASE SUBUNIT ND4L"/>
    <property type="match status" value="1"/>
</dbReference>
<comment type="similarity">
    <text evidence="2 7">Belongs to the complex I subunit 4L family.</text>
</comment>
<dbReference type="NCBIfam" id="NF004320">
    <property type="entry name" value="PRK05715.1-2"/>
    <property type="match status" value="1"/>
</dbReference>
<gene>
    <name evidence="7" type="primary">nuoK</name>
    <name evidence="9" type="ORF">GCM10022224_028920</name>
</gene>
<evidence type="ECO:0000256" key="8">
    <source>
        <dbReference type="SAM" id="MobiDB-lite"/>
    </source>
</evidence>
<comment type="catalytic activity">
    <reaction evidence="7">
        <text>a quinone + NADH + 5 H(+)(in) = a quinol + NAD(+) + 4 H(+)(out)</text>
        <dbReference type="Rhea" id="RHEA:57888"/>
        <dbReference type="ChEBI" id="CHEBI:15378"/>
        <dbReference type="ChEBI" id="CHEBI:24646"/>
        <dbReference type="ChEBI" id="CHEBI:57540"/>
        <dbReference type="ChEBI" id="CHEBI:57945"/>
        <dbReference type="ChEBI" id="CHEBI:132124"/>
    </reaction>
</comment>
<keyword evidence="6 7" id="KW-0472">Membrane</keyword>